<feature type="repeat" description="ANK" evidence="3">
    <location>
        <begin position="67"/>
        <end position="91"/>
    </location>
</feature>
<accession>A0AA40EGT5</accession>
<organism evidence="4 5">
    <name type="scientific">Lasiosphaeria miniovina</name>
    <dbReference type="NCBI Taxonomy" id="1954250"/>
    <lineage>
        <taxon>Eukaryota</taxon>
        <taxon>Fungi</taxon>
        <taxon>Dikarya</taxon>
        <taxon>Ascomycota</taxon>
        <taxon>Pezizomycotina</taxon>
        <taxon>Sordariomycetes</taxon>
        <taxon>Sordariomycetidae</taxon>
        <taxon>Sordariales</taxon>
        <taxon>Lasiosphaeriaceae</taxon>
        <taxon>Lasiosphaeria</taxon>
    </lineage>
</organism>
<proteinExistence type="predicted"/>
<dbReference type="PROSITE" id="PS50088">
    <property type="entry name" value="ANK_REPEAT"/>
    <property type="match status" value="1"/>
</dbReference>
<dbReference type="RefSeq" id="XP_060303925.1">
    <property type="nucleotide sequence ID" value="XM_060439296.1"/>
</dbReference>
<gene>
    <name evidence="4" type="ORF">B0T26DRAFT_671245</name>
</gene>
<dbReference type="Proteomes" id="UP001172101">
    <property type="component" value="Unassembled WGS sequence"/>
</dbReference>
<reference evidence="4" key="1">
    <citation type="submission" date="2023-06" db="EMBL/GenBank/DDBJ databases">
        <title>Genome-scale phylogeny and comparative genomics of the fungal order Sordariales.</title>
        <authorList>
            <consortium name="Lawrence Berkeley National Laboratory"/>
            <person name="Hensen N."/>
            <person name="Bonometti L."/>
            <person name="Westerberg I."/>
            <person name="Brannstrom I.O."/>
            <person name="Guillou S."/>
            <person name="Cros-Aarteil S."/>
            <person name="Calhoun S."/>
            <person name="Haridas S."/>
            <person name="Kuo A."/>
            <person name="Mondo S."/>
            <person name="Pangilinan J."/>
            <person name="Riley R."/>
            <person name="LaButti K."/>
            <person name="Andreopoulos B."/>
            <person name="Lipzen A."/>
            <person name="Chen C."/>
            <person name="Yanf M."/>
            <person name="Daum C."/>
            <person name="Ng V."/>
            <person name="Clum A."/>
            <person name="Steindorff A."/>
            <person name="Ohm R."/>
            <person name="Martin F."/>
            <person name="Silar P."/>
            <person name="Natvig D."/>
            <person name="Lalanne C."/>
            <person name="Gautier V."/>
            <person name="Ament-velasquez S.L."/>
            <person name="Kruys A."/>
            <person name="Hutchinson M.I."/>
            <person name="Powell A.J."/>
            <person name="Barry K."/>
            <person name="Miller A.N."/>
            <person name="Grigoriev I.V."/>
            <person name="Debuchy R."/>
            <person name="Gladieux P."/>
            <person name="Thoren M.H."/>
            <person name="Johannesson H."/>
        </authorList>
    </citation>
    <scope>NUCLEOTIDE SEQUENCE</scope>
    <source>
        <strain evidence="4">SMH2392-1A</strain>
    </source>
</reference>
<evidence type="ECO:0000313" key="5">
    <source>
        <dbReference type="Proteomes" id="UP001172101"/>
    </source>
</evidence>
<dbReference type="EMBL" id="JAUIRO010000001">
    <property type="protein sequence ID" value="KAK0735048.1"/>
    <property type="molecule type" value="Genomic_DNA"/>
</dbReference>
<evidence type="ECO:0000256" key="2">
    <source>
        <dbReference type="ARBA" id="ARBA00023043"/>
    </source>
</evidence>
<dbReference type="Pfam" id="PF12796">
    <property type="entry name" value="Ank_2"/>
    <property type="match status" value="1"/>
</dbReference>
<dbReference type="AlphaFoldDB" id="A0AA40EGT5"/>
<sequence>MTILSTAAATENGHALECLLATGKVDVDSRDNAGQTPFSRAAERGYGDVLEALMATGKVDINSRDNSGMTPFHWAVQRGQAGLVELLLATGKVDMDLRDDSGKTPLRVAVEWAEDEAHDAVIQLLRNASDDDADRTLLVSAPAAKQEVAVDILPVSGTADRI</sequence>
<dbReference type="SMART" id="SM00248">
    <property type="entry name" value="ANK"/>
    <property type="match status" value="3"/>
</dbReference>
<dbReference type="Gene3D" id="1.25.40.20">
    <property type="entry name" value="Ankyrin repeat-containing domain"/>
    <property type="match status" value="1"/>
</dbReference>
<keyword evidence="1" id="KW-0677">Repeat</keyword>
<dbReference type="PANTHER" id="PTHR24198">
    <property type="entry name" value="ANKYRIN REPEAT AND PROTEIN KINASE DOMAIN-CONTAINING PROTEIN"/>
    <property type="match status" value="1"/>
</dbReference>
<keyword evidence="5" id="KW-1185">Reference proteome</keyword>
<evidence type="ECO:0000256" key="3">
    <source>
        <dbReference type="PROSITE-ProRule" id="PRU00023"/>
    </source>
</evidence>
<dbReference type="GeneID" id="85322566"/>
<dbReference type="InterPro" id="IPR002110">
    <property type="entry name" value="Ankyrin_rpt"/>
</dbReference>
<dbReference type="PROSITE" id="PS50297">
    <property type="entry name" value="ANK_REP_REGION"/>
    <property type="match status" value="1"/>
</dbReference>
<dbReference type="InterPro" id="IPR036770">
    <property type="entry name" value="Ankyrin_rpt-contain_sf"/>
</dbReference>
<dbReference type="SUPFAM" id="SSF48403">
    <property type="entry name" value="Ankyrin repeat"/>
    <property type="match status" value="1"/>
</dbReference>
<name>A0AA40EGT5_9PEZI</name>
<keyword evidence="2 3" id="KW-0040">ANK repeat</keyword>
<evidence type="ECO:0000256" key="1">
    <source>
        <dbReference type="ARBA" id="ARBA00022737"/>
    </source>
</evidence>
<protein>
    <submittedName>
        <fullName evidence="4">Ankyrin repeat-containing domain protein</fullName>
    </submittedName>
</protein>
<dbReference type="PANTHER" id="PTHR24198:SF165">
    <property type="entry name" value="ANKYRIN REPEAT-CONTAINING PROTEIN-RELATED"/>
    <property type="match status" value="1"/>
</dbReference>
<evidence type="ECO:0000313" key="4">
    <source>
        <dbReference type="EMBL" id="KAK0735048.1"/>
    </source>
</evidence>
<comment type="caution">
    <text evidence="4">The sequence shown here is derived from an EMBL/GenBank/DDBJ whole genome shotgun (WGS) entry which is preliminary data.</text>
</comment>